<feature type="transmembrane region" description="Helical" evidence="20">
    <location>
        <begin position="291"/>
        <end position="310"/>
    </location>
</feature>
<comment type="pathway">
    <text evidence="2 19">Energy metabolism; oxidative phosphorylation.</text>
</comment>
<keyword evidence="15 19" id="KW-0408">Iron</keyword>
<feature type="transmembrane region" description="Helical" evidence="20">
    <location>
        <begin position="201"/>
        <end position="224"/>
    </location>
</feature>
<evidence type="ECO:0000256" key="6">
    <source>
        <dbReference type="ARBA" id="ARBA00015947"/>
    </source>
</evidence>
<evidence type="ECO:0000256" key="7">
    <source>
        <dbReference type="ARBA" id="ARBA00022448"/>
    </source>
</evidence>
<keyword evidence="16 19" id="KW-0186">Copper</keyword>
<dbReference type="RefSeq" id="YP_052715.2">
    <property type="nucleotide sequence ID" value="NC_005972.1"/>
</dbReference>
<dbReference type="GO" id="GO:0015990">
    <property type="term" value="P:electron transport coupled proton transport"/>
    <property type="evidence" value="ECO:0007669"/>
    <property type="project" value="TreeGrafter"/>
</dbReference>
<evidence type="ECO:0000313" key="22">
    <source>
        <dbReference type="EMBL" id="AAR10342.2"/>
    </source>
</evidence>
<evidence type="ECO:0000256" key="14">
    <source>
        <dbReference type="ARBA" id="ARBA00022989"/>
    </source>
</evidence>
<reference evidence="22" key="1">
    <citation type="journal article" date="2008" name="FEMS Yeast Res.">
        <title>Complete mitochondrial genome sequence of the wine yeast Candida zemplinina: intraspecies distribution of a novel group-IIB1 intron with eubacterial affiliations.</title>
        <authorList>
            <person name="Pramateftaki P.V."/>
            <person name="Kouvelis V.N."/>
            <person name="Lanaridis P."/>
            <person name="Typas M.A."/>
        </authorList>
    </citation>
    <scope>NUCLEOTIDE SEQUENCE</scope>
    <source>
        <strain evidence="22">CECT 11046</strain>
    </source>
</reference>
<feature type="domain" description="Cytochrome oxidase subunit I profile" evidence="21">
    <location>
        <begin position="16"/>
        <end position="549"/>
    </location>
</feature>
<keyword evidence="19" id="KW-0999">Mitochondrion inner membrane</keyword>
<organism evidence="22">
    <name type="scientific">Starmerella bacillaris</name>
    <name type="common">Yeast</name>
    <name type="synonym">Candida zemplinina</name>
    <dbReference type="NCBI Taxonomy" id="1247836"/>
    <lineage>
        <taxon>Eukaryota</taxon>
        <taxon>Fungi</taxon>
        <taxon>Dikarya</taxon>
        <taxon>Ascomycota</taxon>
        <taxon>Saccharomycotina</taxon>
        <taxon>Dipodascomycetes</taxon>
        <taxon>Dipodascales</taxon>
        <taxon>Trichomonascaceae</taxon>
        <taxon>Starmerella</taxon>
    </lineage>
</organism>
<dbReference type="GO" id="GO:0005743">
    <property type="term" value="C:mitochondrial inner membrane"/>
    <property type="evidence" value="ECO:0007669"/>
    <property type="project" value="UniProtKB-SubCell"/>
</dbReference>
<evidence type="ECO:0000256" key="20">
    <source>
        <dbReference type="SAM" id="Phobius"/>
    </source>
</evidence>
<dbReference type="InterPro" id="IPR000883">
    <property type="entry name" value="Cyt_C_Oxase_1"/>
</dbReference>
<dbReference type="SUPFAM" id="SSF81442">
    <property type="entry name" value="Cytochrome c oxidase subunit I-like"/>
    <property type="match status" value="1"/>
</dbReference>
<dbReference type="CDD" id="cd01663">
    <property type="entry name" value="Cyt_c_Oxidase_I"/>
    <property type="match status" value="1"/>
</dbReference>
<dbReference type="Gene3D" id="1.20.210.10">
    <property type="entry name" value="Cytochrome c oxidase-like, subunit I domain"/>
    <property type="match status" value="1"/>
</dbReference>
<evidence type="ECO:0000256" key="19">
    <source>
        <dbReference type="RuleBase" id="RU000369"/>
    </source>
</evidence>
<evidence type="ECO:0000256" key="5">
    <source>
        <dbReference type="ARBA" id="ARBA00012949"/>
    </source>
</evidence>
<evidence type="ECO:0000256" key="13">
    <source>
        <dbReference type="ARBA" id="ARBA00022982"/>
    </source>
</evidence>
<keyword evidence="19 22" id="KW-0496">Mitochondrion</keyword>
<dbReference type="PANTHER" id="PTHR10422:SF18">
    <property type="entry name" value="CYTOCHROME C OXIDASE SUBUNIT 1"/>
    <property type="match status" value="1"/>
</dbReference>
<dbReference type="GeneID" id="2885998"/>
<evidence type="ECO:0000256" key="3">
    <source>
        <dbReference type="ARBA" id="ARBA00009578"/>
    </source>
</evidence>
<evidence type="ECO:0000259" key="21">
    <source>
        <dbReference type="PROSITE" id="PS50855"/>
    </source>
</evidence>
<gene>
    <name evidence="22" type="primary">cox1</name>
</gene>
<comment type="similarity">
    <text evidence="3 19">Belongs to the heme-copper respiratory oxidase family.</text>
</comment>
<keyword evidence="12" id="KW-1278">Translocase</keyword>
<evidence type="ECO:0000256" key="16">
    <source>
        <dbReference type="ARBA" id="ARBA00023008"/>
    </source>
</evidence>
<dbReference type="GO" id="GO:0004129">
    <property type="term" value="F:cytochrome-c oxidase activity"/>
    <property type="evidence" value="ECO:0007669"/>
    <property type="project" value="UniProtKB-EC"/>
</dbReference>
<dbReference type="InterPro" id="IPR033944">
    <property type="entry name" value="Cyt_c_oxase_su1_dom"/>
</dbReference>
<dbReference type="GO" id="GO:0046872">
    <property type="term" value="F:metal ion binding"/>
    <property type="evidence" value="ECO:0007669"/>
    <property type="project" value="UniProtKB-KW"/>
</dbReference>
<feature type="transmembrane region" description="Helical" evidence="20">
    <location>
        <begin position="166"/>
        <end position="189"/>
    </location>
</feature>
<feature type="transmembrane region" description="Helical" evidence="20">
    <location>
        <begin position="355"/>
        <end position="376"/>
    </location>
</feature>
<evidence type="ECO:0000256" key="9">
    <source>
        <dbReference type="ARBA" id="ARBA00022660"/>
    </source>
</evidence>
<keyword evidence="9 19" id="KW-0679">Respiratory chain</keyword>
<dbReference type="GO" id="GO:0045277">
    <property type="term" value="C:respiratory chain complex IV"/>
    <property type="evidence" value="ECO:0007669"/>
    <property type="project" value="InterPro"/>
</dbReference>
<feature type="transmembrane region" description="Helical" evidence="20">
    <location>
        <begin position="432"/>
        <end position="453"/>
    </location>
</feature>
<keyword evidence="13 19" id="KW-0249">Electron transport</keyword>
<dbReference type="EMBL" id="AY445918">
    <property type="protein sequence ID" value="AAR10342.2"/>
    <property type="molecule type" value="Genomic_DNA"/>
</dbReference>
<keyword evidence="10 19" id="KW-0812">Transmembrane</keyword>
<evidence type="ECO:0000256" key="15">
    <source>
        <dbReference type="ARBA" id="ARBA00023004"/>
    </source>
</evidence>
<feature type="transmembrane region" description="Helical" evidence="20">
    <location>
        <begin position="465"/>
        <end position="490"/>
    </location>
</feature>
<sequence length="549" mass="61450">MNINLINNYVGPTKGYHWVESWLFSTNCQNMSILYGMFSLFSGLVGLSLSVLMRIELSSPNPQMLMHNGQLWNVLMTAHALFMVFYLVMPMTMGALANYLVPLQMGSNDTAFPRMNNLAFVVLLPSMLFAVLSCLIDEGPGSGWTLYPPLTSLQSHSGSSMDMAMFALHLSGLSSIFGAINLMVTIINMRANGMDYSKLPLFVWSVLMTAVLMMLALPVLAAGLTMLLMDRNFNTSFFVVSGGGDPLLYEHIFWFFGHPEVYILIVPVFGVVSQIVQVYAKKPMFGKMGMIYAMASIGFLGFCVWSHHMFTVGLDADSRAYFSGASLMIAMPTGSKMFSWTATIYGGTLRWTTPLLYAVGFMVLFTMGGVTGVVMANSSLDIMFHDTYYVVAHFHYVLSLGVVFGVFAAYYFWSPKMFGLYYNETLAQMQFWILFIGSNTTFMPLHFLGLQGLPRRYPNYPDAYYGWNLMASFGSIISTISIVLFFYIMYDQFVNGLNNNQKASPRATDPDFTESNIIFNKYNSNRTSSLEWASENPAPLHSYNSTPIM</sequence>
<dbReference type="InterPro" id="IPR023616">
    <property type="entry name" value="Cyt_c_oxase-like_su1_dom"/>
</dbReference>
<evidence type="ECO:0000256" key="17">
    <source>
        <dbReference type="ARBA" id="ARBA00023136"/>
    </source>
</evidence>
<dbReference type="EC" id="7.1.1.9" evidence="5 19"/>
<evidence type="ECO:0000256" key="12">
    <source>
        <dbReference type="ARBA" id="ARBA00022967"/>
    </source>
</evidence>
<accession>Q6ED54</accession>
<dbReference type="GO" id="GO:0006123">
    <property type="term" value="P:mitochondrial electron transport, cytochrome c to oxygen"/>
    <property type="evidence" value="ECO:0007669"/>
    <property type="project" value="TreeGrafter"/>
</dbReference>
<comment type="catalytic activity">
    <reaction evidence="18">
        <text>4 Fe(II)-[cytochrome c] + O2 + 8 H(+)(in) = 4 Fe(III)-[cytochrome c] + 2 H2O + 4 H(+)(out)</text>
        <dbReference type="Rhea" id="RHEA:11436"/>
        <dbReference type="Rhea" id="RHEA-COMP:10350"/>
        <dbReference type="Rhea" id="RHEA-COMP:14399"/>
        <dbReference type="ChEBI" id="CHEBI:15377"/>
        <dbReference type="ChEBI" id="CHEBI:15378"/>
        <dbReference type="ChEBI" id="CHEBI:15379"/>
        <dbReference type="ChEBI" id="CHEBI:29033"/>
        <dbReference type="ChEBI" id="CHEBI:29034"/>
        <dbReference type="EC" id="7.1.1.9"/>
    </reaction>
    <physiologicalReaction direction="left-to-right" evidence="18">
        <dbReference type="Rhea" id="RHEA:11437"/>
    </physiologicalReaction>
</comment>
<comment type="function">
    <text evidence="19">Component of the cytochrome c oxidase, the last enzyme in the mitochondrial electron transport chain which drives oxidative phosphorylation. The respiratory chain contains 3 multisubunit complexes succinate dehydrogenase (complex II, CII), ubiquinol-cytochrome c oxidoreductase (cytochrome b-c1 complex, complex III, CIII) and cytochrome c oxidase (complex IV, CIV), that cooperate to transfer electrons derived from NADH and succinate to molecular oxygen, creating an electrochemical gradient over the inner membrane that drives transmembrane transport and the ATP synthase. Cytochrome c oxidase is the component of the respiratory chain that catalyzes the reduction of oxygen to water. Electrons originating from reduced cytochrome c in the intermembrane space (IMS) are transferred via the dinuclear copper A center (CU(A)) of subunit 2 and heme A of subunit 1 to the active site in subunit 1, a binuclear center (BNC) formed by heme A3 and copper B (CU(B)). The BNC reduces molecular oxygen to 2 water molecules using 4 electrons from cytochrome c in the IMS and 4 protons from the mitochondrial matrix.</text>
</comment>
<dbReference type="PRINTS" id="PR01165">
    <property type="entry name" value="CYCOXIDASEI"/>
</dbReference>
<keyword evidence="11 19" id="KW-0479">Metal-binding</keyword>
<proteinExistence type="inferred from homology"/>
<evidence type="ECO:0000256" key="4">
    <source>
        <dbReference type="ARBA" id="ARBA00011164"/>
    </source>
</evidence>
<comment type="subunit">
    <text evidence="4">Component of the cytochrome c oxidase (complex IV, CIV), a multisubunit enzyme composed of a catalytic core of 3 subunits and several supernumerary subunits. The complex exists as a monomer or a dimer and forms supercomplexes (SCs) in the inner mitochondrial membrane with ubiquinol-cytochrome c oxidoreductase (cytochrome b-c1 complex, complex III, CIII).</text>
</comment>
<dbReference type="Pfam" id="PF00115">
    <property type="entry name" value="COX1"/>
    <property type="match status" value="1"/>
</dbReference>
<dbReference type="PANTHER" id="PTHR10422">
    <property type="entry name" value="CYTOCHROME C OXIDASE SUBUNIT 1"/>
    <property type="match status" value="1"/>
</dbReference>
<keyword evidence="8 19" id="KW-0349">Heme</keyword>
<dbReference type="AlphaFoldDB" id="Q6ED54"/>
<evidence type="ECO:0000256" key="18">
    <source>
        <dbReference type="ARBA" id="ARBA00049512"/>
    </source>
</evidence>
<dbReference type="InterPro" id="IPR023615">
    <property type="entry name" value="Cyt_c_Oxase_su1_BS"/>
</dbReference>
<feature type="transmembrane region" description="Helical" evidence="20">
    <location>
        <begin position="117"/>
        <end position="136"/>
    </location>
</feature>
<keyword evidence="7 19" id="KW-0813">Transport</keyword>
<dbReference type="InterPro" id="IPR036927">
    <property type="entry name" value="Cyt_c_oxase-like_su1_sf"/>
</dbReference>
<feature type="transmembrane region" description="Helical" evidence="20">
    <location>
        <begin position="261"/>
        <end position="279"/>
    </location>
</feature>
<dbReference type="FunFam" id="1.20.210.10:FF:000004">
    <property type="entry name" value="Cytochrome c oxidase subunit 1"/>
    <property type="match status" value="1"/>
</dbReference>
<dbReference type="PROSITE" id="PS50855">
    <property type="entry name" value="COX1"/>
    <property type="match status" value="1"/>
</dbReference>
<evidence type="ECO:0000256" key="8">
    <source>
        <dbReference type="ARBA" id="ARBA00022617"/>
    </source>
</evidence>
<feature type="transmembrane region" description="Helical" evidence="20">
    <location>
        <begin position="388"/>
        <end position="412"/>
    </location>
</feature>
<evidence type="ECO:0000256" key="10">
    <source>
        <dbReference type="ARBA" id="ARBA00022692"/>
    </source>
</evidence>
<protein>
    <recommendedName>
        <fullName evidence="6 19">Cytochrome c oxidase subunit 1</fullName>
        <ecNumber evidence="5 19">7.1.1.9</ecNumber>
    </recommendedName>
</protein>
<evidence type="ECO:0000256" key="2">
    <source>
        <dbReference type="ARBA" id="ARBA00004673"/>
    </source>
</evidence>
<comment type="subcellular location">
    <subcellularLocation>
        <location evidence="1">Membrane</location>
        <topology evidence="1">Multi-pass membrane protein</topology>
    </subcellularLocation>
    <subcellularLocation>
        <location evidence="19">Mitochondrion inner membrane</location>
        <topology evidence="19">Multi-pass membrane protein</topology>
    </subcellularLocation>
</comment>
<geneLocation type="mitochondrion" evidence="22"/>
<feature type="transmembrane region" description="Helical" evidence="20">
    <location>
        <begin position="33"/>
        <end position="53"/>
    </location>
</feature>
<keyword evidence="17 19" id="KW-0472">Membrane</keyword>
<name>Q6ED54_STABA</name>
<evidence type="ECO:0000256" key="11">
    <source>
        <dbReference type="ARBA" id="ARBA00022723"/>
    </source>
</evidence>
<evidence type="ECO:0000256" key="1">
    <source>
        <dbReference type="ARBA" id="ARBA00004141"/>
    </source>
</evidence>
<dbReference type="PROSITE" id="PS00077">
    <property type="entry name" value="COX1_CUB"/>
    <property type="match status" value="1"/>
</dbReference>
<keyword evidence="14 20" id="KW-1133">Transmembrane helix</keyword>
<dbReference type="UniPathway" id="UPA00705"/>
<dbReference type="GO" id="GO:0020037">
    <property type="term" value="F:heme binding"/>
    <property type="evidence" value="ECO:0007669"/>
    <property type="project" value="InterPro"/>
</dbReference>
<feature type="transmembrane region" description="Helical" evidence="20">
    <location>
        <begin position="74"/>
        <end position="97"/>
    </location>
</feature>